<name>A0ABS1K2R8_9MICC</name>
<reference evidence="2 3" key="1">
    <citation type="submission" date="2021-01" db="EMBL/GenBank/DDBJ databases">
        <title>Genome public.</title>
        <authorList>
            <person name="Liu C."/>
            <person name="Sun Q."/>
        </authorList>
    </citation>
    <scope>NUCLEOTIDE SEQUENCE [LARGE SCALE GENOMIC DNA]</scope>
    <source>
        <strain evidence="2 3">JC656</strain>
    </source>
</reference>
<feature type="signal peptide" evidence="1">
    <location>
        <begin position="1"/>
        <end position="37"/>
    </location>
</feature>
<evidence type="ECO:0000256" key="1">
    <source>
        <dbReference type="SAM" id="SignalP"/>
    </source>
</evidence>
<feature type="chain" id="PRO_5045087401" evidence="1">
    <location>
        <begin position="38"/>
        <end position="478"/>
    </location>
</feature>
<dbReference type="Proteomes" id="UP000639051">
    <property type="component" value="Unassembled WGS sequence"/>
</dbReference>
<proteinExistence type="predicted"/>
<accession>A0ABS1K2R8</accession>
<keyword evidence="1" id="KW-0732">Signal</keyword>
<comment type="caution">
    <text evidence="2">The sequence shown here is derived from an EMBL/GenBank/DDBJ whole genome shotgun (WGS) entry which is preliminary data.</text>
</comment>
<evidence type="ECO:0000313" key="2">
    <source>
        <dbReference type="EMBL" id="MBL0705748.1"/>
    </source>
</evidence>
<keyword evidence="3" id="KW-1185">Reference proteome</keyword>
<sequence>MRAFRKGRPIRRPSRAGHPAAWAVGLAATALLVAACAAGPGTAGSSGGASASPSASASSAASLPTRVFGDAELMALLDQVGQKRGVPHAAQDTQRLRIAFTANSAPAQTTVTVPAACQVFLEKSPSATAADKSVSFAMGSLADAGSTAPPSAAGGTGGPLSTVMITVRSAAREALAASQFASTDAAASSCATFDATSTDVSGTMTSSVRMLQAPQVGEKAFATLETSTPPRPGDYGGTRLTVLAGSVSVSLFRAVRSDADAPAALDSMAAITRDVIEQAAANAPTVTAPAPNSRTPEQLAALLKSIPGPGGSTPMVQAQRLSSPGSAPSQDRCTFDNAAYLSAVAGSSMAQAQFAGAAKSFIEVTAISMADAIGQPYPFDTRAAALRDCPSITESMGMEGPKREWSSLQQLPAGPQGDAAYAVRYQLSDGTGEIHVLVGARRGSLTVEASDIAHSEGEVQTSAAALTALVNQAFAKAP</sequence>
<gene>
    <name evidence="2" type="ORF">JJE72_09535</name>
</gene>
<evidence type="ECO:0000313" key="3">
    <source>
        <dbReference type="Proteomes" id="UP000639051"/>
    </source>
</evidence>
<dbReference type="EMBL" id="JAERRC010000022">
    <property type="protein sequence ID" value="MBL0705748.1"/>
    <property type="molecule type" value="Genomic_DNA"/>
</dbReference>
<protein>
    <submittedName>
        <fullName evidence="2">Uncharacterized protein</fullName>
    </submittedName>
</protein>
<organism evidence="2 3">
    <name type="scientific">Sinomonas cellulolyticus</name>
    <dbReference type="NCBI Taxonomy" id="2801916"/>
    <lineage>
        <taxon>Bacteria</taxon>
        <taxon>Bacillati</taxon>
        <taxon>Actinomycetota</taxon>
        <taxon>Actinomycetes</taxon>
        <taxon>Micrococcales</taxon>
        <taxon>Micrococcaceae</taxon>
        <taxon>Sinomonas</taxon>
    </lineage>
</organism>
<dbReference type="RefSeq" id="WP_189694041.1">
    <property type="nucleotide sequence ID" value="NZ_BNCM01000007.1"/>
</dbReference>